<dbReference type="GO" id="GO:0005874">
    <property type="term" value="C:microtubule"/>
    <property type="evidence" value="ECO:0007669"/>
    <property type="project" value="UniProtKB-KW"/>
</dbReference>
<dbReference type="PANTHER" id="PTHR47969:SF28">
    <property type="entry name" value="KINESIN-LIKE PROTEIN KIF21B"/>
    <property type="match status" value="1"/>
</dbReference>
<evidence type="ECO:0000313" key="17">
    <source>
        <dbReference type="Proteomes" id="UP000663829"/>
    </source>
</evidence>
<dbReference type="InterPro" id="IPR027640">
    <property type="entry name" value="Kinesin-like_fam"/>
</dbReference>
<evidence type="ECO:0000313" key="16">
    <source>
        <dbReference type="EMBL" id="CAF3768288.1"/>
    </source>
</evidence>
<proteinExistence type="inferred from homology"/>
<comment type="subcellular location">
    <subcellularLocation>
        <location evidence="1">Cytoplasm</location>
        <location evidence="1">Cytoskeleton</location>
    </subcellularLocation>
</comment>
<evidence type="ECO:0000256" key="2">
    <source>
        <dbReference type="ARBA" id="ARBA00022490"/>
    </source>
</evidence>
<dbReference type="Pfam" id="PF00225">
    <property type="entry name" value="Kinesin"/>
    <property type="match status" value="1"/>
</dbReference>
<feature type="region of interest" description="Disordered" evidence="13">
    <location>
        <begin position="1029"/>
        <end position="1142"/>
    </location>
</feature>
<evidence type="ECO:0000256" key="12">
    <source>
        <dbReference type="SAM" id="Coils"/>
    </source>
</evidence>
<accession>A0A814GHZ3</accession>
<dbReference type="PROSITE" id="PS50067">
    <property type="entry name" value="KINESIN_MOTOR_2"/>
    <property type="match status" value="1"/>
</dbReference>
<keyword evidence="7 11" id="KW-0067">ATP-binding</keyword>
<feature type="binding site" evidence="11">
    <location>
        <begin position="91"/>
        <end position="98"/>
    </location>
    <ligand>
        <name>ATP</name>
        <dbReference type="ChEBI" id="CHEBI:30616"/>
    </ligand>
</feature>
<evidence type="ECO:0000256" key="8">
    <source>
        <dbReference type="ARBA" id="ARBA00023054"/>
    </source>
</evidence>
<dbReference type="AlphaFoldDB" id="A0A814GHZ3"/>
<keyword evidence="5" id="KW-0677">Repeat</keyword>
<sequence>MEQTNPKEIASCVKAAVRVRPLSINEKQDLCQTCVEGQRSTNEIILANSTAFTFDYVFLPETNQDDLYKECVHDMIEGCFQGYSASILAYGQTGSGKTFTMGSGIEYMDHMKEGIIPRAIVHIFQRCASYERQAEEQGISLAKCVVSCQFIEIYNEQIFDLFNKENIDCRTQKHVDKHVVFENTNGEITVSNITTRFVTSAHETLECLKEGALSRTTAATRMNNVSSRSHAIFTVTLQFDRAVQSSNSTTVSNDIREHIRAKIHFVDLAGSESLKRTGATGLRAKEGISINSGLLVLGNVISVLGDPLKKAAHVPYRDSKLTRLLQDSLGGNSRTLMIACISPVDRDFSETKSTLNYAQRARNIRNRVKVNQDKHSRQVVQLQMEIERLRAVVEKYERPCPEFDSASNSALSIELDRIRSYVYTIQRTIEETSAASLTLKQDLESMRDHRQHDQQPQKDANENEHTLLEEQLFDYDYALNQCLTKSEEIQSRLSRMIDVSNVLRRKSPISNRRRSRLSTRSFSCDQSITNENQTPNDELQPCIEDIRLQIDRLRQEQQLIRESGSAKKRLCSSTIPGSPQSPTDAHIQPIRYPLFTNSSEPPLELIPIEEHEPAPGSEDEEEQNDQENENVQMSDQQEQNAQEEKLVLITTEINQKQRCLEALENARKRSDVVRLRYEDKIKLLQERITHAEEDKQSAVTKLTSCSRDTQNLEELKLARRDYEDKIRRLEVENNELSALRAQYAVCIKDGDYYKRELAKHNNEMKDLRKMKVQLTRELRQEFNRHRQAEQARAREIATLKRTQIQKENEIRTLRAAHKQKEMILKRKQEEVHLLRRQMRTARMRKTTNEMTAHFSSIQQGIANAIRRRKLIAGVNRDMKSLIENRERISRKRERHLQRLSSAIVANNDQKADDQACKLREKITKLESNITYLNSQIVSCQQCLMAYDEEDTNELQGPDPQLIVDCVTDTDELRYLLTKMIEQTVEKGFEAEEANEMKDELQTEVNQFERTIRLQQEMIIALPTSANTTTTISTATTPNGLPSTLTTTTTTAAKRQKAYPPSKTKRKKSSDNNIEDDCDSIDEIILQPHWEDNETTDEETEIGGGVDDSDDEDRPRGILQPISAVDSQQPKQQPLLNSTPVSNHKQQLLPINTYIVKKPNSNVVQIQ</sequence>
<feature type="compositionally biased region" description="Low complexity" evidence="13">
    <location>
        <begin position="1029"/>
        <end position="1050"/>
    </location>
</feature>
<dbReference type="InterPro" id="IPR001752">
    <property type="entry name" value="Kinesin_motor_dom"/>
</dbReference>
<comment type="caution">
    <text evidence="15">The sequence shown here is derived from an EMBL/GenBank/DDBJ whole genome shotgun (WGS) entry which is preliminary data.</text>
</comment>
<comment type="similarity">
    <text evidence="11">Belongs to the TRAFAC class myosin-kinesin ATPase superfamily. Kinesin family.</text>
</comment>
<evidence type="ECO:0000256" key="11">
    <source>
        <dbReference type="PROSITE-ProRule" id="PRU00283"/>
    </source>
</evidence>
<dbReference type="InterPro" id="IPR019821">
    <property type="entry name" value="Kinesin_motor_CS"/>
</dbReference>
<dbReference type="InterPro" id="IPR056532">
    <property type="entry name" value="KIF21A/B_hel_2"/>
</dbReference>
<dbReference type="GO" id="GO:0008017">
    <property type="term" value="F:microtubule binding"/>
    <property type="evidence" value="ECO:0007669"/>
    <property type="project" value="InterPro"/>
</dbReference>
<feature type="region of interest" description="Disordered" evidence="13">
    <location>
        <begin position="612"/>
        <end position="641"/>
    </location>
</feature>
<feature type="compositionally biased region" description="Polar residues" evidence="13">
    <location>
        <begin position="1124"/>
        <end position="1142"/>
    </location>
</feature>
<dbReference type="GO" id="GO:0051231">
    <property type="term" value="P:spindle elongation"/>
    <property type="evidence" value="ECO:0007669"/>
    <property type="project" value="TreeGrafter"/>
</dbReference>
<dbReference type="Gene3D" id="3.40.850.10">
    <property type="entry name" value="Kinesin motor domain"/>
    <property type="match status" value="1"/>
</dbReference>
<reference evidence="15" key="1">
    <citation type="submission" date="2021-02" db="EMBL/GenBank/DDBJ databases">
        <authorList>
            <person name="Nowell W R."/>
        </authorList>
    </citation>
    <scope>NUCLEOTIDE SEQUENCE</scope>
</reference>
<evidence type="ECO:0000256" key="10">
    <source>
        <dbReference type="ARBA" id="ARBA00023212"/>
    </source>
</evidence>
<dbReference type="SUPFAM" id="SSF52540">
    <property type="entry name" value="P-loop containing nucleoside triphosphate hydrolases"/>
    <property type="match status" value="1"/>
</dbReference>
<evidence type="ECO:0000256" key="7">
    <source>
        <dbReference type="ARBA" id="ARBA00022840"/>
    </source>
</evidence>
<evidence type="ECO:0000313" key="15">
    <source>
        <dbReference type="EMBL" id="CAF0996748.1"/>
    </source>
</evidence>
<evidence type="ECO:0000256" key="4">
    <source>
        <dbReference type="ARBA" id="ARBA00022701"/>
    </source>
</evidence>
<dbReference type="GO" id="GO:0007052">
    <property type="term" value="P:mitotic spindle organization"/>
    <property type="evidence" value="ECO:0007669"/>
    <property type="project" value="TreeGrafter"/>
</dbReference>
<evidence type="ECO:0000259" key="14">
    <source>
        <dbReference type="PROSITE" id="PS50067"/>
    </source>
</evidence>
<feature type="compositionally biased region" description="Acidic residues" evidence="13">
    <location>
        <begin position="1092"/>
        <end position="1111"/>
    </location>
</feature>
<evidence type="ECO:0000256" key="6">
    <source>
        <dbReference type="ARBA" id="ARBA00022741"/>
    </source>
</evidence>
<dbReference type="InterPro" id="IPR027417">
    <property type="entry name" value="P-loop_NTPase"/>
</dbReference>
<keyword evidence="2" id="KW-0963">Cytoplasm</keyword>
<name>A0A814GHZ3_9BILA</name>
<protein>
    <recommendedName>
        <fullName evidence="14">Kinesin motor domain-containing protein</fullName>
    </recommendedName>
</protein>
<evidence type="ECO:0000256" key="5">
    <source>
        <dbReference type="ARBA" id="ARBA00022737"/>
    </source>
</evidence>
<dbReference type="GO" id="GO:0005875">
    <property type="term" value="C:microtubule associated complex"/>
    <property type="evidence" value="ECO:0007669"/>
    <property type="project" value="TreeGrafter"/>
</dbReference>
<feature type="coiled-coil region" evidence="12">
    <location>
        <begin position="990"/>
        <end position="1017"/>
    </location>
</feature>
<keyword evidence="6 11" id="KW-0547">Nucleotide-binding</keyword>
<dbReference type="CDD" id="cd01372">
    <property type="entry name" value="KISc_KIF4"/>
    <property type="match status" value="1"/>
</dbReference>
<dbReference type="FunFam" id="3.40.850.10:FF:000011">
    <property type="entry name" value="Kinesin family member 21A"/>
    <property type="match status" value="1"/>
</dbReference>
<dbReference type="Pfam" id="PF23203">
    <property type="entry name" value="KIF21A"/>
    <property type="match status" value="1"/>
</dbReference>
<feature type="coiled-coil region" evidence="12">
    <location>
        <begin position="871"/>
        <end position="898"/>
    </location>
</feature>
<dbReference type="Proteomes" id="UP000681722">
    <property type="component" value="Unassembled WGS sequence"/>
</dbReference>
<dbReference type="InterPro" id="IPR036961">
    <property type="entry name" value="Kinesin_motor_dom_sf"/>
</dbReference>
<feature type="compositionally biased region" description="Polar residues" evidence="13">
    <location>
        <begin position="571"/>
        <end position="583"/>
    </location>
</feature>
<gene>
    <name evidence="15" type="ORF">GPM918_LOCUS13540</name>
    <name evidence="16" type="ORF">SRO942_LOCUS13538</name>
</gene>
<feature type="compositionally biased region" description="Acidic residues" evidence="13">
    <location>
        <begin position="1072"/>
        <end position="1081"/>
    </location>
</feature>
<dbReference type="Pfam" id="PF25764">
    <property type="entry name" value="KIF21A_4th"/>
    <property type="match status" value="1"/>
</dbReference>
<dbReference type="SMART" id="SM00129">
    <property type="entry name" value="KISc"/>
    <property type="match status" value="1"/>
</dbReference>
<dbReference type="GO" id="GO:0007018">
    <property type="term" value="P:microtubule-based movement"/>
    <property type="evidence" value="ECO:0007669"/>
    <property type="project" value="InterPro"/>
</dbReference>
<dbReference type="PROSITE" id="PS00411">
    <property type="entry name" value="KINESIN_MOTOR_1"/>
    <property type="match status" value="1"/>
</dbReference>
<keyword evidence="4" id="KW-0493">Microtubule</keyword>
<keyword evidence="3" id="KW-0853">WD repeat</keyword>
<dbReference type="GO" id="GO:0005524">
    <property type="term" value="F:ATP binding"/>
    <property type="evidence" value="ECO:0007669"/>
    <property type="project" value="UniProtKB-UniRule"/>
</dbReference>
<keyword evidence="10" id="KW-0206">Cytoskeleton</keyword>
<dbReference type="OrthoDB" id="3176171at2759"/>
<evidence type="ECO:0000256" key="3">
    <source>
        <dbReference type="ARBA" id="ARBA00022574"/>
    </source>
</evidence>
<evidence type="ECO:0000256" key="9">
    <source>
        <dbReference type="ARBA" id="ARBA00023175"/>
    </source>
</evidence>
<keyword evidence="8 12" id="KW-0175">Coiled coil</keyword>
<feature type="compositionally biased region" description="Polar residues" evidence="13">
    <location>
        <begin position="631"/>
        <end position="640"/>
    </location>
</feature>
<dbReference type="PANTHER" id="PTHR47969">
    <property type="entry name" value="CHROMOSOME-ASSOCIATED KINESIN KIF4A-RELATED"/>
    <property type="match status" value="1"/>
</dbReference>
<dbReference type="EMBL" id="CAJOBC010003124">
    <property type="protein sequence ID" value="CAF3768288.1"/>
    <property type="molecule type" value="Genomic_DNA"/>
</dbReference>
<organism evidence="15 17">
    <name type="scientific">Didymodactylos carnosus</name>
    <dbReference type="NCBI Taxonomy" id="1234261"/>
    <lineage>
        <taxon>Eukaryota</taxon>
        <taxon>Metazoa</taxon>
        <taxon>Spiralia</taxon>
        <taxon>Gnathifera</taxon>
        <taxon>Rotifera</taxon>
        <taxon>Eurotatoria</taxon>
        <taxon>Bdelloidea</taxon>
        <taxon>Philodinida</taxon>
        <taxon>Philodinidae</taxon>
        <taxon>Didymodactylos</taxon>
    </lineage>
</organism>
<feature type="coiled-coil region" evidence="12">
    <location>
        <begin position="674"/>
        <end position="844"/>
    </location>
</feature>
<dbReference type="GO" id="GO:0003777">
    <property type="term" value="F:microtubule motor activity"/>
    <property type="evidence" value="ECO:0007669"/>
    <property type="project" value="InterPro"/>
</dbReference>
<evidence type="ECO:0000256" key="1">
    <source>
        <dbReference type="ARBA" id="ARBA00004245"/>
    </source>
</evidence>
<feature type="region of interest" description="Disordered" evidence="13">
    <location>
        <begin position="563"/>
        <end position="586"/>
    </location>
</feature>
<keyword evidence="9 11" id="KW-0505">Motor protein</keyword>
<dbReference type="Proteomes" id="UP000663829">
    <property type="component" value="Unassembled WGS sequence"/>
</dbReference>
<evidence type="ECO:0000256" key="13">
    <source>
        <dbReference type="SAM" id="MobiDB-lite"/>
    </source>
</evidence>
<feature type="compositionally biased region" description="Acidic residues" evidence="13">
    <location>
        <begin position="617"/>
        <end position="628"/>
    </location>
</feature>
<dbReference type="EMBL" id="CAJNOQ010003125">
    <property type="protein sequence ID" value="CAF0996748.1"/>
    <property type="molecule type" value="Genomic_DNA"/>
</dbReference>
<keyword evidence="17" id="KW-1185">Reference proteome</keyword>
<feature type="domain" description="Kinesin motor" evidence="14">
    <location>
        <begin position="12"/>
        <end position="364"/>
    </location>
</feature>
<dbReference type="PRINTS" id="PR00380">
    <property type="entry name" value="KINESINHEAVY"/>
</dbReference>